<dbReference type="RefSeq" id="WP_190472965.1">
    <property type="nucleotide sequence ID" value="NZ_JACJPW010000109.1"/>
</dbReference>
<organism evidence="1 2">
    <name type="scientific">Aerosakkonema funiforme FACHB-1375</name>
    <dbReference type="NCBI Taxonomy" id="2949571"/>
    <lineage>
        <taxon>Bacteria</taxon>
        <taxon>Bacillati</taxon>
        <taxon>Cyanobacteriota</taxon>
        <taxon>Cyanophyceae</taxon>
        <taxon>Oscillatoriophycideae</taxon>
        <taxon>Aerosakkonematales</taxon>
        <taxon>Aerosakkonemataceae</taxon>
        <taxon>Aerosakkonema</taxon>
    </lineage>
</organism>
<gene>
    <name evidence="1" type="ORF">H6G03_29465</name>
</gene>
<protein>
    <submittedName>
        <fullName evidence="1">Uncharacterized protein</fullName>
    </submittedName>
</protein>
<keyword evidence="2" id="KW-1185">Reference proteome</keyword>
<name>A0A926ZJX7_9CYAN</name>
<reference evidence="1" key="1">
    <citation type="journal article" date="2015" name="ISME J.">
        <title>Draft Genome Sequence of Streptomyces incarnatus NRRL8089, which Produces the Nucleoside Antibiotic Sinefungin.</title>
        <authorList>
            <person name="Oshima K."/>
            <person name="Hattori M."/>
            <person name="Shimizu H."/>
            <person name="Fukuda K."/>
            <person name="Nemoto M."/>
            <person name="Inagaki K."/>
            <person name="Tamura T."/>
        </authorList>
    </citation>
    <scope>NUCLEOTIDE SEQUENCE</scope>
    <source>
        <strain evidence="1">FACHB-1375</strain>
    </source>
</reference>
<comment type="caution">
    <text evidence="1">The sequence shown here is derived from an EMBL/GenBank/DDBJ whole genome shotgun (WGS) entry which is preliminary data.</text>
</comment>
<dbReference type="Proteomes" id="UP000641646">
    <property type="component" value="Unassembled WGS sequence"/>
</dbReference>
<sequence length="56" mass="6512">MKQKEMDEKELLEIVELAKKAEQKAREMCESITAHAEKWRLRAEAKRAAAAQKQEV</sequence>
<reference evidence="1" key="2">
    <citation type="submission" date="2020-08" db="EMBL/GenBank/DDBJ databases">
        <authorList>
            <person name="Chen M."/>
            <person name="Teng W."/>
            <person name="Zhao L."/>
            <person name="Hu C."/>
            <person name="Zhou Y."/>
            <person name="Han B."/>
            <person name="Song L."/>
            <person name="Shu W."/>
        </authorList>
    </citation>
    <scope>NUCLEOTIDE SEQUENCE</scope>
    <source>
        <strain evidence="1">FACHB-1375</strain>
    </source>
</reference>
<dbReference type="EMBL" id="JACJPW010000109">
    <property type="protein sequence ID" value="MBD2185154.1"/>
    <property type="molecule type" value="Genomic_DNA"/>
</dbReference>
<evidence type="ECO:0000313" key="2">
    <source>
        <dbReference type="Proteomes" id="UP000641646"/>
    </source>
</evidence>
<accession>A0A926ZJX7</accession>
<evidence type="ECO:0000313" key="1">
    <source>
        <dbReference type="EMBL" id="MBD2185154.1"/>
    </source>
</evidence>
<proteinExistence type="predicted"/>
<dbReference type="AlphaFoldDB" id="A0A926ZJX7"/>